<accession>A0A3N0YQJ1</accession>
<dbReference type="Proteomes" id="UP000281406">
    <property type="component" value="Unassembled WGS sequence"/>
</dbReference>
<reference evidence="2 3" key="1">
    <citation type="submission" date="2018-10" db="EMBL/GenBank/DDBJ databases">
        <title>Genome assembly for a Yunnan-Guizhou Plateau 3E fish, Anabarilius grahami (Regan), and its evolutionary and genetic applications.</title>
        <authorList>
            <person name="Jiang W."/>
        </authorList>
    </citation>
    <scope>NUCLEOTIDE SEQUENCE [LARGE SCALE GENOMIC DNA]</scope>
    <source>
        <strain evidence="2">AG-KIZ</strain>
        <tissue evidence="2">Muscle</tissue>
    </source>
</reference>
<proteinExistence type="predicted"/>
<keyword evidence="3" id="KW-1185">Reference proteome</keyword>
<protein>
    <submittedName>
        <fullName evidence="2">Uncharacterized protein</fullName>
    </submittedName>
</protein>
<dbReference type="EMBL" id="RJVU01034346">
    <property type="protein sequence ID" value="ROL47958.1"/>
    <property type="molecule type" value="Genomic_DNA"/>
</dbReference>
<evidence type="ECO:0000313" key="2">
    <source>
        <dbReference type="EMBL" id="ROL47958.1"/>
    </source>
</evidence>
<feature type="compositionally biased region" description="Polar residues" evidence="1">
    <location>
        <begin position="1"/>
        <end position="10"/>
    </location>
</feature>
<organism evidence="2 3">
    <name type="scientific">Anabarilius grahami</name>
    <name type="common">Kanglang fish</name>
    <name type="synonym">Barilius grahami</name>
    <dbReference type="NCBI Taxonomy" id="495550"/>
    <lineage>
        <taxon>Eukaryota</taxon>
        <taxon>Metazoa</taxon>
        <taxon>Chordata</taxon>
        <taxon>Craniata</taxon>
        <taxon>Vertebrata</taxon>
        <taxon>Euteleostomi</taxon>
        <taxon>Actinopterygii</taxon>
        <taxon>Neopterygii</taxon>
        <taxon>Teleostei</taxon>
        <taxon>Ostariophysi</taxon>
        <taxon>Cypriniformes</taxon>
        <taxon>Xenocyprididae</taxon>
        <taxon>Xenocypridinae</taxon>
        <taxon>Xenocypridinae incertae sedis</taxon>
        <taxon>Anabarilius</taxon>
    </lineage>
</organism>
<comment type="caution">
    <text evidence="2">The sequence shown here is derived from an EMBL/GenBank/DDBJ whole genome shotgun (WGS) entry which is preliminary data.</text>
</comment>
<name>A0A3N0YQJ1_ANAGA</name>
<sequence>MLVQRPTMTRPQGGVAGGRSRGGVDMVADNTLGTTNGDGYRGRWRYRGESRDIMDYFKAVATVVSDVAEGMVNGASESLKDAKSKIDSASTPGEGVNAVFGLLTSPVTGAVAGGTKEILTVPGKVVQSVADGVMKVLDD</sequence>
<dbReference type="AlphaFoldDB" id="A0A3N0YQJ1"/>
<feature type="region of interest" description="Disordered" evidence="1">
    <location>
        <begin position="1"/>
        <end position="26"/>
    </location>
</feature>
<evidence type="ECO:0000313" key="3">
    <source>
        <dbReference type="Proteomes" id="UP000281406"/>
    </source>
</evidence>
<gene>
    <name evidence="2" type="ORF">DPX16_22330</name>
</gene>
<evidence type="ECO:0000256" key="1">
    <source>
        <dbReference type="SAM" id="MobiDB-lite"/>
    </source>
</evidence>